<dbReference type="SUPFAM" id="SSF48600">
    <property type="entry name" value="Chorismate mutase II"/>
    <property type="match status" value="1"/>
</dbReference>
<dbReference type="NCBIfam" id="TIGR01803">
    <property type="entry name" value="CM-like"/>
    <property type="match status" value="1"/>
</dbReference>
<dbReference type="InterPro" id="IPR002701">
    <property type="entry name" value="CM_II_prokaryot"/>
</dbReference>
<evidence type="ECO:0000313" key="4">
    <source>
        <dbReference type="EMBL" id="WXL25985.1"/>
    </source>
</evidence>
<name>A0ABZ2RK59_ECTME</name>
<keyword evidence="2" id="KW-0413">Isomerase</keyword>
<sequence length="104" mass="12470">MTTLKNPEDVTSLEDVRVGIDHYDREIFQALQERLRYVLAAAQFKPTEESIPAPERVAVMLEERRQWAIDAGFDEDFIKTLYEHIIYWNIQQQILYWREMHGKD</sequence>
<evidence type="ECO:0000313" key="5">
    <source>
        <dbReference type="Proteomes" id="UP001476583"/>
    </source>
</evidence>
<evidence type="ECO:0000256" key="1">
    <source>
        <dbReference type="ARBA" id="ARBA00012404"/>
    </source>
</evidence>
<evidence type="ECO:0000256" key="2">
    <source>
        <dbReference type="ARBA" id="ARBA00023235"/>
    </source>
</evidence>
<keyword evidence="5" id="KW-1185">Reference proteome</keyword>
<dbReference type="PANTHER" id="PTHR38041">
    <property type="entry name" value="CHORISMATE MUTASE"/>
    <property type="match status" value="1"/>
</dbReference>
<keyword evidence="4" id="KW-0456">Lyase</keyword>
<dbReference type="InterPro" id="IPR051331">
    <property type="entry name" value="Chorismate_mutase-related"/>
</dbReference>
<feature type="domain" description="Chorismate mutase" evidence="3">
    <location>
        <begin position="7"/>
        <end position="97"/>
    </location>
</feature>
<proteinExistence type="predicted"/>
<accession>A0ABZ2RK59</accession>
<dbReference type="Pfam" id="PF01817">
    <property type="entry name" value="CM_2"/>
    <property type="match status" value="1"/>
</dbReference>
<dbReference type="InterPro" id="IPR008241">
    <property type="entry name" value="Isochorismate_pyruvate-lyase"/>
</dbReference>
<dbReference type="Gene3D" id="1.20.59.10">
    <property type="entry name" value="Chorismate mutase"/>
    <property type="match status" value="1"/>
</dbReference>
<evidence type="ECO:0000259" key="3">
    <source>
        <dbReference type="PROSITE" id="PS51168"/>
    </source>
</evidence>
<dbReference type="SMART" id="SM00830">
    <property type="entry name" value="CM_2"/>
    <property type="match status" value="1"/>
</dbReference>
<dbReference type="PANTHER" id="PTHR38041:SF1">
    <property type="entry name" value="CHORISMATE MUTASE"/>
    <property type="match status" value="1"/>
</dbReference>
<organism evidence="4 5">
    <name type="scientific">Ectopseudomonas mendocina</name>
    <name type="common">Pseudomonas mendocina</name>
    <dbReference type="NCBI Taxonomy" id="300"/>
    <lineage>
        <taxon>Bacteria</taxon>
        <taxon>Pseudomonadati</taxon>
        <taxon>Pseudomonadota</taxon>
        <taxon>Gammaproteobacteria</taxon>
        <taxon>Pseudomonadales</taxon>
        <taxon>Pseudomonadaceae</taxon>
        <taxon>Ectopseudomonas</taxon>
    </lineage>
</organism>
<dbReference type="PROSITE" id="PS51168">
    <property type="entry name" value="CHORISMATE_MUT_2"/>
    <property type="match status" value="1"/>
</dbReference>
<dbReference type="EC" id="5.4.99.5" evidence="1"/>
<gene>
    <name evidence="4" type="ORF">WG219_00385</name>
</gene>
<dbReference type="Proteomes" id="UP001476583">
    <property type="component" value="Chromosome"/>
</dbReference>
<reference evidence="4 5" key="1">
    <citation type="submission" date="2024-03" db="EMBL/GenBank/DDBJ databases">
        <title>Complete genome of BD2.</title>
        <authorList>
            <person name="Cao G."/>
        </authorList>
    </citation>
    <scope>NUCLEOTIDE SEQUENCE [LARGE SCALE GENOMIC DNA]</scope>
    <source>
        <strain evidence="4 5">BD2</strain>
    </source>
</reference>
<dbReference type="PIRSF" id="PIRSF029775">
    <property type="entry name" value="Isochor_pyr_lyas"/>
    <property type="match status" value="1"/>
</dbReference>
<dbReference type="GO" id="GO:0043904">
    <property type="term" value="F:isochorismate pyruvate lyase activity"/>
    <property type="evidence" value="ECO:0007669"/>
    <property type="project" value="UniProtKB-EC"/>
</dbReference>
<dbReference type="EMBL" id="CP148074">
    <property type="protein sequence ID" value="WXL25985.1"/>
    <property type="molecule type" value="Genomic_DNA"/>
</dbReference>
<protein>
    <recommendedName>
        <fullName evidence="1">chorismate mutase</fullName>
        <ecNumber evidence="1">5.4.99.5</ecNumber>
    </recommendedName>
</protein>
<dbReference type="InterPro" id="IPR036263">
    <property type="entry name" value="Chorismate_II_sf"/>
</dbReference>
<dbReference type="InterPro" id="IPR036979">
    <property type="entry name" value="CM_dom_sf"/>
</dbReference>
<dbReference type="NCBIfam" id="NF005475">
    <property type="entry name" value="PRK07075.1"/>
    <property type="match status" value="1"/>
</dbReference>